<keyword evidence="9" id="KW-1185">Reference proteome</keyword>
<evidence type="ECO:0000259" key="6">
    <source>
        <dbReference type="Pfam" id="PF13786"/>
    </source>
</evidence>
<dbReference type="Pfam" id="PF13786">
    <property type="entry name" value="DUF4179"/>
    <property type="match status" value="1"/>
</dbReference>
<evidence type="ECO:0000313" key="8">
    <source>
        <dbReference type="EMBL" id="AXN38339.1"/>
    </source>
</evidence>
<feature type="transmembrane region" description="Helical" evidence="4">
    <location>
        <begin position="90"/>
        <end position="109"/>
    </location>
</feature>
<organism evidence="8 9">
    <name type="scientific">Peribacillus butanolivorans</name>
    <dbReference type="NCBI Taxonomy" id="421767"/>
    <lineage>
        <taxon>Bacteria</taxon>
        <taxon>Bacillati</taxon>
        <taxon>Bacillota</taxon>
        <taxon>Bacilli</taxon>
        <taxon>Bacillales</taxon>
        <taxon>Bacillaceae</taxon>
        <taxon>Peribacillus</taxon>
    </lineage>
</organism>
<keyword evidence="3" id="KW-0175">Coiled coil</keyword>
<feature type="coiled-coil region" evidence="3">
    <location>
        <begin position="30"/>
        <end position="57"/>
    </location>
</feature>
<feature type="domain" description="DUF5643" evidence="7">
    <location>
        <begin position="287"/>
        <end position="397"/>
    </location>
</feature>
<evidence type="ECO:0000313" key="9">
    <source>
        <dbReference type="Proteomes" id="UP000260457"/>
    </source>
</evidence>
<dbReference type="InterPro" id="IPR027383">
    <property type="entry name" value="Znf_put"/>
</dbReference>
<proteinExistence type="inferred from homology"/>
<dbReference type="Proteomes" id="UP000260457">
    <property type="component" value="Chromosome"/>
</dbReference>
<reference evidence="8 9" key="1">
    <citation type="submission" date="2018-07" db="EMBL/GenBank/DDBJ databases">
        <title>The molecular basis for the intramolecular migration of carboxyl group in the catabolism of para-hydroxybenzoate via gentisate.</title>
        <authorList>
            <person name="Zhao H."/>
            <person name="Xu Y."/>
            <person name="Lin S."/>
            <person name="Spain J.C."/>
            <person name="Zhou N.-Y."/>
        </authorList>
    </citation>
    <scope>NUCLEOTIDE SEQUENCE [LARGE SCALE GENOMIC DNA]</scope>
    <source>
        <strain evidence="8 9">PHB-7a</strain>
    </source>
</reference>
<comment type="similarity">
    <text evidence="1">Belongs to the zinc-associated anti-sigma factor (ZAS) superfamily. Anti-sigma-W factor family.</text>
</comment>
<evidence type="ECO:0000259" key="7">
    <source>
        <dbReference type="Pfam" id="PF18705"/>
    </source>
</evidence>
<dbReference type="Gene3D" id="1.10.10.1320">
    <property type="entry name" value="Anti-sigma factor, zinc-finger domain"/>
    <property type="match status" value="1"/>
</dbReference>
<evidence type="ECO:0000256" key="3">
    <source>
        <dbReference type="SAM" id="Coils"/>
    </source>
</evidence>
<keyword evidence="4" id="KW-1133">Transmembrane helix</keyword>
<dbReference type="Gene3D" id="2.60.40.1630">
    <property type="entry name" value="bacillus anthracis domain"/>
    <property type="match status" value="1"/>
</dbReference>
<dbReference type="Pfam" id="PF13490">
    <property type="entry name" value="zf-HC2"/>
    <property type="match status" value="1"/>
</dbReference>
<dbReference type="InterPro" id="IPR041916">
    <property type="entry name" value="Anti_sigma_zinc_sf"/>
</dbReference>
<keyword evidence="4" id="KW-0812">Transmembrane</keyword>
<evidence type="ECO:0000256" key="4">
    <source>
        <dbReference type="SAM" id="Phobius"/>
    </source>
</evidence>
<evidence type="ECO:0000259" key="5">
    <source>
        <dbReference type="Pfam" id="PF13490"/>
    </source>
</evidence>
<dbReference type="EMBL" id="CP030926">
    <property type="protein sequence ID" value="AXN38339.1"/>
    <property type="molecule type" value="Genomic_DNA"/>
</dbReference>
<gene>
    <name evidence="8" type="ORF">DTO10_07770</name>
</gene>
<dbReference type="InterPro" id="IPR025436">
    <property type="entry name" value="DUF4179"/>
</dbReference>
<protein>
    <recommendedName>
        <fullName evidence="2">Anti-sigma-W factor RsiW</fullName>
    </recommendedName>
</protein>
<evidence type="ECO:0000256" key="1">
    <source>
        <dbReference type="ARBA" id="ARBA00024353"/>
    </source>
</evidence>
<dbReference type="InterPro" id="IPR040680">
    <property type="entry name" value="DUF5643"/>
</dbReference>
<keyword evidence="4" id="KW-0472">Membrane</keyword>
<name>A0ABN5N5A2_9BACI</name>
<evidence type="ECO:0000256" key="2">
    <source>
        <dbReference type="ARBA" id="ARBA00024438"/>
    </source>
</evidence>
<accession>A0ABN5N5A2</accession>
<feature type="domain" description="DUF4179" evidence="6">
    <location>
        <begin position="86"/>
        <end position="174"/>
    </location>
</feature>
<sequence>MVRTLRCNDTQEYFIDYLEGDMGETKRKEIENHLIECESCKEEMKELQQIVTGIESESDLIQVPDGFMNKVSRKVSNTQESRQKVNKHRVTMGLVATLFLTIFVGTAVATNSFASVKDWWKDLSNKQNEEMQGYIDHGIGERLNLEAESNGVKVTITNVVADDIQTLIYYEIEDQKKENKYMINISDGLKIANQDQNWISEDDSSYSPVTNSLSLYSESDYIFKGRLGVSPMSIEEGTIKLKLSKLEKLKSTPVDTEGSQISVPSGNDEFIEGDWRFDIPVKKYPSIVHDIKVETKIEGNPVIFDKVTIAPTITIVSYRYTNENSDKNMEYINFDSLESKGKRIYDNQIFGGYNGSGWSEGGWNSSEATFESLYFEKPKKVRLHMGSATFSIKDQARFAIDASKELPQTFKYLGNEISIDQIGIGEPTKIVMTEELNPKRTYEMLDYHFYDKDGQGSSSDSVDGYYIDKDGKKYKGFENFYRLNDLEQPRFFSTEHHIELSRDDKKEHFVPVGIEIEGYTITSFSNQIIEIPLK</sequence>
<feature type="domain" description="Putative zinc-finger" evidence="5">
    <location>
        <begin position="7"/>
        <end position="40"/>
    </location>
</feature>
<dbReference type="Pfam" id="PF18705">
    <property type="entry name" value="DUF5643"/>
    <property type="match status" value="1"/>
</dbReference>